<dbReference type="Proteomes" id="UP000007364">
    <property type="component" value="Unassembled WGS sequence"/>
</dbReference>
<dbReference type="RefSeq" id="WP_008991738.1">
    <property type="nucleotide sequence ID" value="NZ_AMSG01000011.1"/>
</dbReference>
<evidence type="ECO:0000313" key="2">
    <source>
        <dbReference type="Proteomes" id="UP000007364"/>
    </source>
</evidence>
<keyword evidence="2" id="KW-1185">Reference proteome</keyword>
<dbReference type="EMBL" id="AMSG01000011">
    <property type="protein sequence ID" value="EKF55077.1"/>
    <property type="molecule type" value="Genomic_DNA"/>
</dbReference>
<comment type="caution">
    <text evidence="1">The sequence shown here is derived from an EMBL/GenBank/DDBJ whole genome shotgun (WGS) entry which is preliminary data.</text>
</comment>
<dbReference type="OrthoDB" id="712802at2"/>
<reference evidence="1 2" key="1">
    <citation type="journal article" date="2012" name="J. Bacteriol.">
        <title>Genome Sequence of Galbibacter marinum Type Strain ck-I2-15.</title>
        <authorList>
            <person name="Lai Q."/>
            <person name="Li C."/>
            <person name="Shao Z."/>
        </authorList>
    </citation>
    <scope>NUCLEOTIDE SEQUENCE [LARGE SCALE GENOMIC DNA]</scope>
    <source>
        <strain evidence="2">ck-I2-15</strain>
    </source>
</reference>
<sequence length="157" mass="17992">MGGNKLNNETFLEFALEILSKEYAGESKRELVTNIKDILGTRKIVLAESFYQIILMLKLDIDSVCEILFKEHKVVVLNLVQESDNKLKDFLTPFIYDSSIIASSACIENTRFSRLLKGEFVKLYPSEVYGIAKSFNLMPHQLFHYFYGQGERPLIGV</sequence>
<organism evidence="1 2">
    <name type="scientific">Galbibacter marinus</name>
    <dbReference type="NCBI Taxonomy" id="555500"/>
    <lineage>
        <taxon>Bacteria</taxon>
        <taxon>Pseudomonadati</taxon>
        <taxon>Bacteroidota</taxon>
        <taxon>Flavobacteriia</taxon>
        <taxon>Flavobacteriales</taxon>
        <taxon>Flavobacteriaceae</taxon>
        <taxon>Galbibacter</taxon>
    </lineage>
</organism>
<proteinExistence type="predicted"/>
<accession>K2QK33</accession>
<protein>
    <submittedName>
        <fullName evidence="1">Uncharacterized protein</fullName>
    </submittedName>
</protein>
<name>K2QK33_9FLAO</name>
<gene>
    <name evidence="1" type="ORF">I215_09451</name>
</gene>
<dbReference type="eggNOG" id="ENOG50344MQ">
    <property type="taxonomic scope" value="Bacteria"/>
</dbReference>
<evidence type="ECO:0000313" key="1">
    <source>
        <dbReference type="EMBL" id="EKF55077.1"/>
    </source>
</evidence>
<dbReference type="AlphaFoldDB" id="K2QK33"/>